<dbReference type="Pfam" id="PF14559">
    <property type="entry name" value="TPR_19"/>
    <property type="match status" value="1"/>
</dbReference>
<dbReference type="Gene3D" id="1.25.40.10">
    <property type="entry name" value="Tetratricopeptide repeat domain"/>
    <property type="match status" value="1"/>
</dbReference>
<organism evidence="2 3">
    <name type="scientific">Microcystis aeruginosa PCC 9443</name>
    <dbReference type="NCBI Taxonomy" id="1160281"/>
    <lineage>
        <taxon>Bacteria</taxon>
        <taxon>Bacillati</taxon>
        <taxon>Cyanobacteriota</taxon>
        <taxon>Cyanophyceae</taxon>
        <taxon>Oscillatoriophycideae</taxon>
        <taxon>Chroococcales</taxon>
        <taxon>Microcystaceae</taxon>
        <taxon>Microcystis</taxon>
    </lineage>
</organism>
<dbReference type="Proteomes" id="UP000003480">
    <property type="component" value="Unassembled WGS sequence"/>
</dbReference>
<feature type="transmembrane region" description="Helical" evidence="1">
    <location>
        <begin position="80"/>
        <end position="103"/>
    </location>
</feature>
<keyword evidence="1" id="KW-0472">Membrane</keyword>
<dbReference type="HOGENOM" id="CLU_1353354_0_0_3"/>
<name>I4G098_MICAE</name>
<reference evidence="2 3" key="1">
    <citation type="submission" date="2012-04" db="EMBL/GenBank/DDBJ databases">
        <authorList>
            <person name="Genoscope - CEA"/>
        </authorList>
    </citation>
    <scope>NUCLEOTIDE SEQUENCE [LARGE SCALE GENOMIC DNA]</scope>
    <source>
        <strain evidence="2 3">9443</strain>
    </source>
</reference>
<proteinExistence type="predicted"/>
<evidence type="ECO:0000256" key="1">
    <source>
        <dbReference type="SAM" id="Phobius"/>
    </source>
</evidence>
<dbReference type="AlphaFoldDB" id="I4G098"/>
<evidence type="ECO:0000313" key="3">
    <source>
        <dbReference type="Proteomes" id="UP000003480"/>
    </source>
</evidence>
<keyword evidence="1" id="KW-0812">Transmembrane</keyword>
<gene>
    <name evidence="2" type="ORF">MICAC_1920002</name>
</gene>
<accession>I4G098</accession>
<keyword evidence="1" id="KW-1133">Transmembrane helix</keyword>
<protein>
    <submittedName>
        <fullName evidence="2">Uncharacterized protein</fullName>
    </submittedName>
</protein>
<dbReference type="EMBL" id="CAIJ01000104">
    <property type="protein sequence ID" value="CCI01359.1"/>
    <property type="molecule type" value="Genomic_DNA"/>
</dbReference>
<dbReference type="InterPro" id="IPR011990">
    <property type="entry name" value="TPR-like_helical_dom_sf"/>
</dbReference>
<sequence>MMSYPKSTSQLWMCPKCGSTLKKGADVDVMNLLDPSKLVGIATCSSCGATFSQKDVYSGKYDPQETETTSASQTLSHLFLLLRTLVLVLGTLVLGFALVTPLVNLLRDESSTTAPKPTPAFTTKEFQKQEYEIILEREPDNQIALQGLLGVQIEMQDFQGASTTLEKLIALNPEETAYQAMYQSIKRHLHSPVEDSKVNLKH</sequence>
<evidence type="ECO:0000313" key="2">
    <source>
        <dbReference type="EMBL" id="CCI01359.1"/>
    </source>
</evidence>
<comment type="caution">
    <text evidence="2">The sequence shown here is derived from an EMBL/GenBank/DDBJ whole genome shotgun (WGS) entry which is preliminary data.</text>
</comment>